<protein>
    <submittedName>
        <fullName evidence="2">Uncharacterized protein</fullName>
    </submittedName>
</protein>
<name>A0A4Y2PKR4_ARAVE</name>
<dbReference type="AlphaFoldDB" id="A0A4Y2PKR4"/>
<evidence type="ECO:0000313" key="3">
    <source>
        <dbReference type="Proteomes" id="UP000499080"/>
    </source>
</evidence>
<feature type="compositionally biased region" description="Basic and acidic residues" evidence="1">
    <location>
        <begin position="1"/>
        <end position="15"/>
    </location>
</feature>
<feature type="region of interest" description="Disordered" evidence="1">
    <location>
        <begin position="1"/>
        <end position="30"/>
    </location>
</feature>
<comment type="caution">
    <text evidence="2">The sequence shown here is derived from an EMBL/GenBank/DDBJ whole genome shotgun (WGS) entry which is preliminary data.</text>
</comment>
<gene>
    <name evidence="2" type="ORF">AVEN_90442_1</name>
</gene>
<reference evidence="2 3" key="1">
    <citation type="journal article" date="2019" name="Sci. Rep.">
        <title>Orb-weaving spider Araneus ventricosus genome elucidates the spidroin gene catalogue.</title>
        <authorList>
            <person name="Kono N."/>
            <person name="Nakamura H."/>
            <person name="Ohtoshi R."/>
            <person name="Moran D.A.P."/>
            <person name="Shinohara A."/>
            <person name="Yoshida Y."/>
            <person name="Fujiwara M."/>
            <person name="Mori M."/>
            <person name="Tomita M."/>
            <person name="Arakawa K."/>
        </authorList>
    </citation>
    <scope>NUCLEOTIDE SEQUENCE [LARGE SCALE GENOMIC DNA]</scope>
</reference>
<evidence type="ECO:0000313" key="2">
    <source>
        <dbReference type="EMBL" id="GBN51523.1"/>
    </source>
</evidence>
<dbReference type="EMBL" id="BGPR01011468">
    <property type="protein sequence ID" value="GBN51523.1"/>
    <property type="molecule type" value="Genomic_DNA"/>
</dbReference>
<dbReference type="Proteomes" id="UP000499080">
    <property type="component" value="Unassembled WGS sequence"/>
</dbReference>
<proteinExistence type="predicted"/>
<evidence type="ECO:0000256" key="1">
    <source>
        <dbReference type="SAM" id="MobiDB-lite"/>
    </source>
</evidence>
<keyword evidence="3" id="KW-1185">Reference proteome</keyword>
<sequence>MTGRRDINTGSEAERTIAPITGGTCEDPPPPVQVYHSSSAVGPESNTTIILPTREAGPVSLSVGDADLMKNVDATGESSVCSLFHRRKVRYSGATGAFGHSVEGNHRPDRIFTNPTLIELRQEIG</sequence>
<dbReference type="OrthoDB" id="6470976at2759"/>
<accession>A0A4Y2PKR4</accession>
<organism evidence="2 3">
    <name type="scientific">Araneus ventricosus</name>
    <name type="common">Orbweaver spider</name>
    <name type="synonym">Epeira ventricosa</name>
    <dbReference type="NCBI Taxonomy" id="182803"/>
    <lineage>
        <taxon>Eukaryota</taxon>
        <taxon>Metazoa</taxon>
        <taxon>Ecdysozoa</taxon>
        <taxon>Arthropoda</taxon>
        <taxon>Chelicerata</taxon>
        <taxon>Arachnida</taxon>
        <taxon>Araneae</taxon>
        <taxon>Araneomorphae</taxon>
        <taxon>Entelegynae</taxon>
        <taxon>Araneoidea</taxon>
        <taxon>Araneidae</taxon>
        <taxon>Araneus</taxon>
    </lineage>
</organism>